<evidence type="ECO:0000313" key="3">
    <source>
        <dbReference type="Proteomes" id="UP000593910"/>
    </source>
</evidence>
<dbReference type="Proteomes" id="UP000593910">
    <property type="component" value="Chromosome"/>
</dbReference>
<gene>
    <name evidence="2" type="ORF">FJR03_07225</name>
</gene>
<dbReference type="RefSeq" id="WP_193112863.1">
    <property type="nucleotide sequence ID" value="NZ_CP041165.1"/>
</dbReference>
<keyword evidence="1" id="KW-0472">Membrane</keyword>
<sequence>MSLKDNIDMVKEELNSEEKFFEKAVVTEKFVKKYKKPLIGSVIAIVLIVAADIAYDVNKQNTITAANETLKELQAGSFDTATVARLQSLSSELHDVWAYSQAVANESAEEFSKLTDSKALLIGDLSTYEAAQLKGDKKLLEKYAKQKDVIYKELALVELALIAMNEGKIDEAHANLSMISSDSPLANVAKSLMHYGVK</sequence>
<accession>A0A7M1AVS4</accession>
<organism evidence="2 3">
    <name type="scientific">Sulfurimonas marina</name>
    <dbReference type="NCBI Taxonomy" id="2590551"/>
    <lineage>
        <taxon>Bacteria</taxon>
        <taxon>Pseudomonadati</taxon>
        <taxon>Campylobacterota</taxon>
        <taxon>Epsilonproteobacteria</taxon>
        <taxon>Campylobacterales</taxon>
        <taxon>Sulfurimonadaceae</taxon>
        <taxon>Sulfurimonas</taxon>
    </lineage>
</organism>
<keyword evidence="1" id="KW-1133">Transmembrane helix</keyword>
<evidence type="ECO:0000256" key="1">
    <source>
        <dbReference type="SAM" id="Phobius"/>
    </source>
</evidence>
<keyword evidence="3" id="KW-1185">Reference proteome</keyword>
<dbReference type="EMBL" id="CP041165">
    <property type="protein sequence ID" value="QOP41547.1"/>
    <property type="molecule type" value="Genomic_DNA"/>
</dbReference>
<protein>
    <recommendedName>
        <fullName evidence="4">Tetratricopeptide repeat protein</fullName>
    </recommendedName>
</protein>
<proteinExistence type="predicted"/>
<name>A0A7M1AVS4_9BACT</name>
<feature type="transmembrane region" description="Helical" evidence="1">
    <location>
        <begin position="38"/>
        <end position="55"/>
    </location>
</feature>
<reference evidence="2 3" key="1">
    <citation type="submission" date="2019-06" db="EMBL/GenBank/DDBJ databases">
        <title>Sulfurimonas gotlandica sp. nov., a chemoautotrophic and psychrotolerant epsilonproteobacterium isolated from a pelagic redoxcline, and an emended description of the genus Sulfurimonas.</title>
        <authorList>
            <person name="Wang S."/>
            <person name="Jiang L."/>
            <person name="Shao Z."/>
        </authorList>
    </citation>
    <scope>NUCLEOTIDE SEQUENCE [LARGE SCALE GENOMIC DNA]</scope>
    <source>
        <strain evidence="2 3">B2</strain>
    </source>
</reference>
<evidence type="ECO:0008006" key="4">
    <source>
        <dbReference type="Google" id="ProtNLM"/>
    </source>
</evidence>
<dbReference type="AlphaFoldDB" id="A0A7M1AVS4"/>
<dbReference type="KEGG" id="smax:FJR03_07225"/>
<keyword evidence="1" id="KW-0812">Transmembrane</keyword>
<evidence type="ECO:0000313" key="2">
    <source>
        <dbReference type="EMBL" id="QOP41547.1"/>
    </source>
</evidence>